<comment type="function">
    <text evidence="4">Peptide chain release factor 2 directs the termination of translation in response to the peptide chain termination codons UGA and UAA.</text>
</comment>
<comment type="PTM">
    <text evidence="4">Methylated by PrmC. Methylation increases the termination efficiency of RF2.</text>
</comment>
<keyword evidence="3 4" id="KW-0648">Protein biosynthesis</keyword>
<organism evidence="8 9">
    <name type="scientific">Chthoniobacter flavus Ellin428</name>
    <dbReference type="NCBI Taxonomy" id="497964"/>
    <lineage>
        <taxon>Bacteria</taxon>
        <taxon>Pseudomonadati</taxon>
        <taxon>Verrucomicrobiota</taxon>
        <taxon>Spartobacteria</taxon>
        <taxon>Chthoniobacterales</taxon>
        <taxon>Chthoniobacteraceae</taxon>
        <taxon>Chthoniobacter</taxon>
    </lineage>
</organism>
<dbReference type="GO" id="GO:0005737">
    <property type="term" value="C:cytoplasm"/>
    <property type="evidence" value="ECO:0007669"/>
    <property type="project" value="UniProtKB-SubCell"/>
</dbReference>
<feature type="modified residue" description="N5-methylglutamine" evidence="4">
    <location>
        <position position="212"/>
    </location>
</feature>
<dbReference type="InParanoid" id="B4D3Y7"/>
<dbReference type="Gene3D" id="3.30.70.1660">
    <property type="match status" value="1"/>
</dbReference>
<dbReference type="PROSITE" id="PS50096">
    <property type="entry name" value="IQ"/>
    <property type="match status" value="1"/>
</dbReference>
<reference evidence="8 9" key="1">
    <citation type="journal article" date="2011" name="J. Bacteriol.">
        <title>Genome sequence of Chthoniobacter flavus Ellin428, an aerobic heterotrophic soil bacterium.</title>
        <authorList>
            <person name="Kant R."/>
            <person name="van Passel M.W."/>
            <person name="Palva A."/>
            <person name="Lucas S."/>
            <person name="Lapidus A."/>
            <person name="Glavina Del Rio T."/>
            <person name="Dalin E."/>
            <person name="Tice H."/>
            <person name="Bruce D."/>
            <person name="Goodwin L."/>
            <person name="Pitluck S."/>
            <person name="Larimer F.W."/>
            <person name="Land M.L."/>
            <person name="Hauser L."/>
            <person name="Sangwan P."/>
            <person name="de Vos W.M."/>
            <person name="Janssen P.H."/>
            <person name="Smidt H."/>
        </authorList>
    </citation>
    <scope>NUCLEOTIDE SEQUENCE [LARGE SCALE GENOMIC DNA]</scope>
    <source>
        <strain evidence="8 9">Ellin428</strain>
    </source>
</reference>
<dbReference type="SUPFAM" id="SSF75620">
    <property type="entry name" value="Release factor"/>
    <property type="match status" value="1"/>
</dbReference>
<evidence type="ECO:0000256" key="4">
    <source>
        <dbReference type="HAMAP-Rule" id="MF_00094"/>
    </source>
</evidence>
<evidence type="ECO:0000256" key="2">
    <source>
        <dbReference type="ARBA" id="ARBA00022481"/>
    </source>
</evidence>
<dbReference type="Pfam" id="PF03462">
    <property type="entry name" value="PCRF"/>
    <property type="match status" value="1"/>
</dbReference>
<comment type="caution">
    <text evidence="8">The sequence shown here is derived from an EMBL/GenBank/DDBJ whole genome shotgun (WGS) entry which is preliminary data.</text>
</comment>
<dbReference type="eggNOG" id="COG1186">
    <property type="taxonomic scope" value="Bacteria"/>
</dbReference>
<keyword evidence="9" id="KW-1185">Reference proteome</keyword>
<dbReference type="Pfam" id="PF00472">
    <property type="entry name" value="RF-1"/>
    <property type="match status" value="1"/>
</dbReference>
<gene>
    <name evidence="4" type="primary">prfB</name>
    <name evidence="8" type="ORF">CfE428DRAFT_3625</name>
</gene>
<evidence type="ECO:0000313" key="8">
    <source>
        <dbReference type="EMBL" id="EDY18967.1"/>
    </source>
</evidence>
<dbReference type="GO" id="GO:0016149">
    <property type="term" value="F:translation release factor activity, codon specific"/>
    <property type="evidence" value="ECO:0007669"/>
    <property type="project" value="UniProtKB-UniRule"/>
</dbReference>
<feature type="region of interest" description="Disordered" evidence="6">
    <location>
        <begin position="325"/>
        <end position="350"/>
    </location>
</feature>
<evidence type="ECO:0000256" key="6">
    <source>
        <dbReference type="SAM" id="MobiDB-lite"/>
    </source>
</evidence>
<accession>B4D3Y7</accession>
<dbReference type="Gene3D" id="3.30.160.20">
    <property type="match status" value="1"/>
</dbReference>
<name>B4D3Y7_9BACT</name>
<proteinExistence type="inferred from homology"/>
<dbReference type="Proteomes" id="UP000005824">
    <property type="component" value="Unassembled WGS sequence"/>
</dbReference>
<dbReference type="InterPro" id="IPR000352">
    <property type="entry name" value="Pep_chain_release_fac_I"/>
</dbReference>
<dbReference type="HAMAP" id="MF_00094">
    <property type="entry name" value="Rel_fac_2"/>
    <property type="match status" value="1"/>
</dbReference>
<dbReference type="NCBIfam" id="TIGR00020">
    <property type="entry name" value="prfB"/>
    <property type="match status" value="1"/>
</dbReference>
<dbReference type="PANTHER" id="PTHR43116">
    <property type="entry name" value="PEPTIDE CHAIN RELEASE FACTOR 2"/>
    <property type="match status" value="1"/>
</dbReference>
<comment type="similarity">
    <text evidence="1 4">Belongs to the prokaryotic/mitochondrial release factor family.</text>
</comment>
<dbReference type="SMART" id="SM00937">
    <property type="entry name" value="PCRF"/>
    <property type="match status" value="1"/>
</dbReference>
<dbReference type="FunCoup" id="B4D3Y7">
    <property type="interactions" value="484"/>
</dbReference>
<feature type="domain" description="Prokaryotic-type class I peptide chain release factors" evidence="7">
    <location>
        <begin position="205"/>
        <end position="221"/>
    </location>
</feature>
<evidence type="ECO:0000313" key="9">
    <source>
        <dbReference type="Proteomes" id="UP000005824"/>
    </source>
</evidence>
<comment type="subcellular location">
    <subcellularLocation>
        <location evidence="4">Cytoplasm</location>
    </subcellularLocation>
</comment>
<protein>
    <recommendedName>
        <fullName evidence="4 5">Peptide chain release factor 2</fullName>
        <shortName evidence="4">RF-2</shortName>
    </recommendedName>
</protein>
<sequence>MAEPDFWANKERAQKNVEEVSTLRNKIGPLLTLDRQIEDLPVLIELAREANDETSVKEVEKEYGVIQNGLAEFELKMLLNGPNDRYNAFLTINSGAGGTESCDWADMLLRMYQRWIERHGFKSEVMDIQLGEEAGIKSCTLKVAGEYAFGYLATERGVHRLVRISPFDANKRRHTSFAGVDVVPELPESAPIEINEADIEVDTYRSGGKGGQNVNKVETAVRIRHIPTGIVAACQNERSQQKNKVTAMRMLQAKLQQIEVDKMAAETAAAYGEKADVSFGSQIRSYVFQPYQKVLDLRTGVDTSNISAVMDGDIDAFIQGKLRGPEARKKARRTRNRERRLIVESPPPNL</sequence>
<keyword evidence="2 4" id="KW-0488">Methylation</keyword>
<feature type="compositionally biased region" description="Basic residues" evidence="6">
    <location>
        <begin position="329"/>
        <end position="338"/>
    </location>
</feature>
<dbReference type="PROSITE" id="PS00745">
    <property type="entry name" value="RF_PROK_I"/>
    <property type="match status" value="1"/>
</dbReference>
<evidence type="ECO:0000256" key="3">
    <source>
        <dbReference type="ARBA" id="ARBA00022917"/>
    </source>
</evidence>
<dbReference type="Gene3D" id="1.20.58.410">
    <property type="entry name" value="Release factor"/>
    <property type="match status" value="1"/>
</dbReference>
<evidence type="ECO:0000256" key="1">
    <source>
        <dbReference type="ARBA" id="ARBA00010835"/>
    </source>
</evidence>
<dbReference type="InterPro" id="IPR005139">
    <property type="entry name" value="PCRF"/>
</dbReference>
<dbReference type="EMBL" id="ABVL01000010">
    <property type="protein sequence ID" value="EDY18967.1"/>
    <property type="molecule type" value="Genomic_DNA"/>
</dbReference>
<evidence type="ECO:0000259" key="7">
    <source>
        <dbReference type="PROSITE" id="PS00745"/>
    </source>
</evidence>
<dbReference type="STRING" id="497964.CfE428DRAFT_3625"/>
<evidence type="ECO:0000256" key="5">
    <source>
        <dbReference type="NCBIfam" id="TIGR00020"/>
    </source>
</evidence>
<dbReference type="PANTHER" id="PTHR43116:SF3">
    <property type="entry name" value="CLASS I PEPTIDE CHAIN RELEASE FACTOR"/>
    <property type="match status" value="1"/>
</dbReference>
<dbReference type="InterPro" id="IPR004374">
    <property type="entry name" value="PrfB"/>
</dbReference>
<keyword evidence="4" id="KW-0963">Cytoplasm</keyword>
<dbReference type="AlphaFoldDB" id="B4D3Y7"/>
<dbReference type="InterPro" id="IPR045853">
    <property type="entry name" value="Pep_chain_release_fac_I_sf"/>
</dbReference>